<dbReference type="InterPro" id="IPR014222">
    <property type="entry name" value="Cyt_c_oxidase_su2"/>
</dbReference>
<evidence type="ECO:0000256" key="18">
    <source>
        <dbReference type="RuleBase" id="RU000457"/>
    </source>
</evidence>
<dbReference type="Pfam" id="PF02790">
    <property type="entry name" value="COX2_TM"/>
    <property type="match status" value="1"/>
</dbReference>
<evidence type="ECO:0000313" key="22">
    <source>
        <dbReference type="EMBL" id="QTK03065.1"/>
    </source>
</evidence>
<evidence type="ECO:0000259" key="21">
    <source>
        <dbReference type="Pfam" id="PF02790"/>
    </source>
</evidence>
<keyword evidence="10" id="KW-0460">Magnesium</keyword>
<evidence type="ECO:0000259" key="20">
    <source>
        <dbReference type="Pfam" id="PF00116"/>
    </source>
</evidence>
<evidence type="ECO:0000256" key="9">
    <source>
        <dbReference type="ARBA" id="ARBA00022792"/>
    </source>
</evidence>
<evidence type="ECO:0000256" key="10">
    <source>
        <dbReference type="ARBA" id="ARBA00022842"/>
    </source>
</evidence>
<feature type="domain" description="Cytochrome oxidase subunit II transmembrane region profile" evidence="21">
    <location>
        <begin position="3"/>
        <end position="83"/>
    </location>
</feature>
<evidence type="ECO:0000256" key="16">
    <source>
        <dbReference type="ARBA" id="ARBA00023136"/>
    </source>
</evidence>
<feature type="transmembrane region" description="Helical" evidence="19">
    <location>
        <begin position="21"/>
        <end position="43"/>
    </location>
</feature>
<dbReference type="NCBIfam" id="TIGR02866">
    <property type="entry name" value="CoxB"/>
    <property type="match status" value="1"/>
</dbReference>
<dbReference type="PRINTS" id="PR01166">
    <property type="entry name" value="CYCOXIDASEII"/>
</dbReference>
<organism evidence="22">
    <name type="scientific">Sycobia sp. 2 JXW-2020</name>
    <dbReference type="NCBI Taxonomy" id="2781669"/>
    <lineage>
        <taxon>Eukaryota</taxon>
        <taxon>Metazoa</taxon>
        <taxon>Ecdysozoa</taxon>
        <taxon>Arthropoda</taxon>
        <taxon>Hexapoda</taxon>
        <taxon>Insecta</taxon>
        <taxon>Pterygota</taxon>
        <taxon>Neoptera</taxon>
        <taxon>Endopterygota</taxon>
        <taxon>Hymenoptera</taxon>
        <taxon>Apocrita</taxon>
        <taxon>Proctotrupomorpha</taxon>
        <taxon>Chalcidoidea</taxon>
        <taxon>Pteromalidae</taxon>
        <taxon>Epichrysomallinae</taxon>
        <taxon>Sycobia</taxon>
    </lineage>
</organism>
<dbReference type="GO" id="GO:0004129">
    <property type="term" value="F:cytochrome-c oxidase activity"/>
    <property type="evidence" value="ECO:0007669"/>
    <property type="project" value="UniProtKB-EC"/>
</dbReference>
<dbReference type="Pfam" id="PF00116">
    <property type="entry name" value="COX2"/>
    <property type="match status" value="1"/>
</dbReference>
<evidence type="ECO:0000256" key="19">
    <source>
        <dbReference type="SAM" id="Phobius"/>
    </source>
</evidence>
<keyword evidence="14 18" id="KW-0186">Copper</keyword>
<keyword evidence="6 18" id="KW-0679">Respiratory chain</keyword>
<comment type="subcellular location">
    <subcellularLocation>
        <location evidence="1 18">Mitochondrion inner membrane</location>
        <topology evidence="1 18">Multi-pass membrane protein</topology>
    </subcellularLocation>
</comment>
<keyword evidence="12 18" id="KW-0249">Electron transport</keyword>
<dbReference type="GO" id="GO:0005743">
    <property type="term" value="C:mitochondrial inner membrane"/>
    <property type="evidence" value="ECO:0007669"/>
    <property type="project" value="UniProtKB-SubCell"/>
</dbReference>
<accession>A0A8A6UQC5</accession>
<dbReference type="GO" id="GO:0016491">
    <property type="term" value="F:oxidoreductase activity"/>
    <property type="evidence" value="ECO:0007669"/>
    <property type="project" value="InterPro"/>
</dbReference>
<dbReference type="SUPFAM" id="SSF49503">
    <property type="entry name" value="Cupredoxins"/>
    <property type="match status" value="1"/>
</dbReference>
<keyword evidence="9 18" id="KW-0999">Mitochondrion inner membrane</keyword>
<dbReference type="PANTHER" id="PTHR22888">
    <property type="entry name" value="CYTOCHROME C OXIDASE, SUBUNIT II"/>
    <property type="match status" value="1"/>
</dbReference>
<evidence type="ECO:0000256" key="7">
    <source>
        <dbReference type="ARBA" id="ARBA00022692"/>
    </source>
</evidence>
<dbReference type="GO" id="GO:0005507">
    <property type="term" value="F:copper ion binding"/>
    <property type="evidence" value="ECO:0007669"/>
    <property type="project" value="InterPro"/>
</dbReference>
<feature type="transmembrane region" description="Helical" evidence="19">
    <location>
        <begin position="63"/>
        <end position="86"/>
    </location>
</feature>
<evidence type="ECO:0000256" key="1">
    <source>
        <dbReference type="ARBA" id="ARBA00004448"/>
    </source>
</evidence>
<geneLocation type="mitochondrion" evidence="22"/>
<feature type="domain" description="Cytochrome oxidase subunit II copper A binding" evidence="20">
    <location>
        <begin position="95"/>
        <end position="211"/>
    </location>
</feature>
<evidence type="ECO:0000256" key="3">
    <source>
        <dbReference type="ARBA" id="ARBA00011164"/>
    </source>
</evidence>
<evidence type="ECO:0000256" key="17">
    <source>
        <dbReference type="ARBA" id="ARBA00049512"/>
    </source>
</evidence>
<dbReference type="PANTHER" id="PTHR22888:SF9">
    <property type="entry name" value="CYTOCHROME C OXIDASE SUBUNIT 2"/>
    <property type="match status" value="1"/>
</dbReference>
<dbReference type="Gene3D" id="1.10.287.90">
    <property type="match status" value="1"/>
</dbReference>
<name>A0A8A6UQC5_9HYME</name>
<dbReference type="InterPro" id="IPR002429">
    <property type="entry name" value="CcO_II-like_C"/>
</dbReference>
<evidence type="ECO:0000256" key="15">
    <source>
        <dbReference type="ARBA" id="ARBA00023128"/>
    </source>
</evidence>
<comment type="similarity">
    <text evidence="2 18">Belongs to the cytochrome c oxidase subunit 2 family.</text>
</comment>
<keyword evidence="5 18" id="KW-0813">Transport</keyword>
<keyword evidence="15 18" id="KW-0496">Mitochondrion</keyword>
<evidence type="ECO:0000256" key="2">
    <source>
        <dbReference type="ARBA" id="ARBA00007866"/>
    </source>
</evidence>
<comment type="subunit">
    <text evidence="3">Component of the cytochrome c oxidase (complex IV, CIV), a multisubunit enzyme composed of a catalytic core of 3 subunits and several supernumerary subunits. The complex exists as a monomer or a dimer and forms supercomplexes (SCs) in the inner mitochondrial membrane with ubiquinol-cytochrome c oxidoreductase (cytochrome b-c1 complex, complex III, CIII).</text>
</comment>
<evidence type="ECO:0000256" key="8">
    <source>
        <dbReference type="ARBA" id="ARBA00022723"/>
    </source>
</evidence>
<dbReference type="InterPro" id="IPR008972">
    <property type="entry name" value="Cupredoxin"/>
</dbReference>
<dbReference type="InterPro" id="IPR045187">
    <property type="entry name" value="CcO_II"/>
</dbReference>
<keyword evidence="16 18" id="KW-0472">Membrane</keyword>
<keyword evidence="13 19" id="KW-1133">Transmembrane helix</keyword>
<reference evidence="22" key="1">
    <citation type="journal article" name="Insects">
        <title>Tracking the Distribution and Burst of Nuclear Mitochondrial DNA Sequences (NUMTs) in Fig Wasp Genomes.</title>
        <authorList>
            <person name="Wang J.X."/>
            <person name="Liu J."/>
            <person name="Miao Y.H."/>
            <person name="Huang D.W."/>
            <person name="Xiao J.H."/>
        </authorList>
    </citation>
    <scope>NUCLEOTIDE SEQUENCE</scope>
</reference>
<dbReference type="FunFam" id="2.60.40.420:FF:000001">
    <property type="entry name" value="Cytochrome c oxidase subunit 2"/>
    <property type="match status" value="1"/>
</dbReference>
<dbReference type="AlphaFoldDB" id="A0A8A6UQC5"/>
<comment type="function">
    <text evidence="18">Component of the cytochrome c oxidase, the last enzyme in the mitochondrial electron transport chain which drives oxidative phosphorylation. The respiratory chain contains 3 multisubunit complexes succinate dehydrogenase (complex II, CII), ubiquinol-cytochrome c oxidoreductase (cytochrome b-c1 complex, complex III, CIII) and cytochrome c oxidase (complex IV, CIV), that cooperate to transfer electrons derived from NADH and succinate to molecular oxygen, creating an electrochemical gradient over the inner membrane that drives transmembrane transport and the ATP synthase. Cytochrome c oxidase is the component of the respiratory chain that catalyzes the reduction of oxygen to water. Electrons originating from reduced cytochrome c in the intermembrane space (IMS) are transferred via the dinuclear copper A center (CU(A)) of subunit 2 and heme A of subunit 1 to the active site in subunit 1, a binuclear center (BNC) formed by heme A3 and copper B (CU(B)). The BNC reduces molecular oxygen to 2 water molecules using 4 electrons from cytochrome c in the IMS and 4 protons from the mitochondrial matrix.</text>
</comment>
<dbReference type="PROSITE" id="PS00078">
    <property type="entry name" value="COX2"/>
    <property type="match status" value="1"/>
</dbReference>
<evidence type="ECO:0000256" key="4">
    <source>
        <dbReference type="ARBA" id="ARBA00015946"/>
    </source>
</evidence>
<dbReference type="EMBL" id="MT947600">
    <property type="protein sequence ID" value="QTK03065.1"/>
    <property type="molecule type" value="Genomic_DNA"/>
</dbReference>
<dbReference type="InterPro" id="IPR036257">
    <property type="entry name" value="Cyt_c_oxidase_su2_TM_sf"/>
</dbReference>
<dbReference type="InterPro" id="IPR011759">
    <property type="entry name" value="Cyt_c_oxidase_su2_TM_dom"/>
</dbReference>
<proteinExistence type="inferred from homology"/>
<evidence type="ECO:0000256" key="14">
    <source>
        <dbReference type="ARBA" id="ARBA00023008"/>
    </source>
</evidence>
<evidence type="ECO:0000256" key="6">
    <source>
        <dbReference type="ARBA" id="ARBA00022660"/>
    </source>
</evidence>
<keyword evidence="11" id="KW-1278">Translocase</keyword>
<comment type="catalytic activity">
    <reaction evidence="17">
        <text>4 Fe(II)-[cytochrome c] + O2 + 8 H(+)(in) = 4 Fe(III)-[cytochrome c] + 2 H2O + 4 H(+)(out)</text>
        <dbReference type="Rhea" id="RHEA:11436"/>
        <dbReference type="Rhea" id="RHEA-COMP:10350"/>
        <dbReference type="Rhea" id="RHEA-COMP:14399"/>
        <dbReference type="ChEBI" id="CHEBI:15377"/>
        <dbReference type="ChEBI" id="CHEBI:15378"/>
        <dbReference type="ChEBI" id="CHEBI:15379"/>
        <dbReference type="ChEBI" id="CHEBI:29033"/>
        <dbReference type="ChEBI" id="CHEBI:29034"/>
        <dbReference type="EC" id="7.1.1.9"/>
    </reaction>
    <physiologicalReaction direction="left-to-right" evidence="17">
        <dbReference type="Rhea" id="RHEA:11437"/>
    </physiologicalReaction>
</comment>
<comment type="cofactor">
    <cofactor evidence="18">
        <name>Cu cation</name>
        <dbReference type="ChEBI" id="CHEBI:23378"/>
    </cofactor>
    <text evidence="18">Binds a copper A center.</text>
</comment>
<sequence length="225" mass="26724">MSIWGQMNFQDSNSLIMENMIMFYDHAMFILTIIMMFILYLLIYMILNKSFNRYMYENQMIEIIWTILPAISLFFLAFPSLNLLYLTDENMNSNLSIKVLANQWYWVYEYMDFKDTNVESYMIKNFDLDKFRLLDVDNHLILPSKLNLKFLVTSMDVIHSFTVPTLGIKIDAVPGRLNQIMIMPMNSGLYYGQCSEICGINHSFMPIVLEVTPYKMFLNWLKNKF</sequence>
<dbReference type="InterPro" id="IPR001505">
    <property type="entry name" value="Copper_CuA"/>
</dbReference>
<evidence type="ECO:0000256" key="11">
    <source>
        <dbReference type="ARBA" id="ARBA00022967"/>
    </source>
</evidence>
<protein>
    <recommendedName>
        <fullName evidence="4 18">Cytochrome c oxidase subunit 2</fullName>
    </recommendedName>
</protein>
<dbReference type="SUPFAM" id="SSF81464">
    <property type="entry name" value="Cytochrome c oxidase subunit II-like, transmembrane region"/>
    <property type="match status" value="1"/>
</dbReference>
<evidence type="ECO:0000256" key="5">
    <source>
        <dbReference type="ARBA" id="ARBA00022448"/>
    </source>
</evidence>
<dbReference type="Gene3D" id="2.60.40.420">
    <property type="entry name" value="Cupredoxins - blue copper proteins"/>
    <property type="match status" value="1"/>
</dbReference>
<evidence type="ECO:0000256" key="12">
    <source>
        <dbReference type="ARBA" id="ARBA00022982"/>
    </source>
</evidence>
<dbReference type="GO" id="GO:0042773">
    <property type="term" value="P:ATP synthesis coupled electron transport"/>
    <property type="evidence" value="ECO:0007669"/>
    <property type="project" value="TreeGrafter"/>
</dbReference>
<keyword evidence="8 18" id="KW-0479">Metal-binding</keyword>
<gene>
    <name evidence="22" type="primary">COX2</name>
</gene>
<evidence type="ECO:0000256" key="13">
    <source>
        <dbReference type="ARBA" id="ARBA00022989"/>
    </source>
</evidence>
<keyword evidence="7 18" id="KW-0812">Transmembrane</keyword>